<dbReference type="AlphaFoldDB" id="A0A1V1NSR4"/>
<feature type="non-terminal residue" evidence="1">
    <location>
        <position position="1"/>
    </location>
</feature>
<gene>
    <name evidence="1" type="ORF">OMM_14001</name>
</gene>
<dbReference type="EMBL" id="ATBP01002668">
    <property type="protein sequence ID" value="ETR65598.1"/>
    <property type="molecule type" value="Genomic_DNA"/>
</dbReference>
<reference evidence="2" key="1">
    <citation type="submission" date="2012-11" db="EMBL/GenBank/DDBJ databases">
        <authorList>
            <person name="Lucero-Rivera Y.E."/>
            <person name="Tovar-Ramirez D."/>
        </authorList>
    </citation>
    <scope>NUCLEOTIDE SEQUENCE [LARGE SCALE GENOMIC DNA]</scope>
    <source>
        <strain evidence="2">Araruama</strain>
    </source>
</reference>
<proteinExistence type="predicted"/>
<sequence>PDQVSYELSVDHQSTATRLENILLLPTAMTLAISTGSAALPENYQFNLQCLNVSSGYQQKTFPIDLTIVPLHGGIFVDLDSYRMHKNDTVSVFGRIHPPKSDQSIKLEAWCGDDKYSSITVSTQSGGWFENSQWINKFAPGMYTIKAIWAGTGTIDFTHETQNLIIEKIVPQLSLSSEDNQLPMIHENFTIKIELEPVYPYEAISLSVFNPDNTQQHFTDCYFDQHGQFQLSKTFFNKKGKYTFKAYFMGNDFSIGCESNDYPVMVGNTGYAILVGGGVASPHTTYWKVTQKLLTDAYLDFKRMGFTDDMIYLMINSEIDITNDSFHDNIVDQAFPSVSRLTNIH</sequence>
<name>A0A1V1NSR4_9BACT</name>
<evidence type="ECO:0000313" key="2">
    <source>
        <dbReference type="Proteomes" id="UP000189670"/>
    </source>
</evidence>
<organism evidence="1 2">
    <name type="scientific">Candidatus Magnetoglobus multicellularis str. Araruama</name>
    <dbReference type="NCBI Taxonomy" id="890399"/>
    <lineage>
        <taxon>Bacteria</taxon>
        <taxon>Pseudomonadati</taxon>
        <taxon>Thermodesulfobacteriota</taxon>
        <taxon>Desulfobacteria</taxon>
        <taxon>Desulfobacterales</taxon>
        <taxon>Desulfobacteraceae</taxon>
        <taxon>Candidatus Magnetoglobus</taxon>
    </lineage>
</organism>
<dbReference type="Proteomes" id="UP000189670">
    <property type="component" value="Unassembled WGS sequence"/>
</dbReference>
<evidence type="ECO:0000313" key="1">
    <source>
        <dbReference type="EMBL" id="ETR65598.1"/>
    </source>
</evidence>
<comment type="caution">
    <text evidence="1">The sequence shown here is derived from an EMBL/GenBank/DDBJ whole genome shotgun (WGS) entry which is preliminary data.</text>
</comment>
<accession>A0A1V1NSR4</accession>
<protein>
    <submittedName>
        <fullName evidence="1">Uncharacterized protein</fullName>
    </submittedName>
</protein>